<keyword evidence="1" id="KW-0805">Transcription regulation</keyword>
<dbReference type="SUPFAM" id="SSF51182">
    <property type="entry name" value="RmlC-like cupins"/>
    <property type="match status" value="1"/>
</dbReference>
<dbReference type="Proteomes" id="UP000011885">
    <property type="component" value="Unassembled WGS sequence"/>
</dbReference>
<dbReference type="InterPro" id="IPR009057">
    <property type="entry name" value="Homeodomain-like_sf"/>
</dbReference>
<evidence type="ECO:0000313" key="5">
    <source>
        <dbReference type="EMBL" id="EMI57761.1"/>
    </source>
</evidence>
<dbReference type="Gene3D" id="1.10.10.60">
    <property type="entry name" value="Homeodomain-like"/>
    <property type="match status" value="2"/>
</dbReference>
<evidence type="ECO:0000256" key="3">
    <source>
        <dbReference type="ARBA" id="ARBA00023163"/>
    </source>
</evidence>
<evidence type="ECO:0000259" key="4">
    <source>
        <dbReference type="PROSITE" id="PS01124"/>
    </source>
</evidence>
<name>M5UIV1_9BACT</name>
<dbReference type="InterPro" id="IPR013096">
    <property type="entry name" value="Cupin_2"/>
</dbReference>
<dbReference type="Pfam" id="PF12833">
    <property type="entry name" value="HTH_18"/>
    <property type="match status" value="1"/>
</dbReference>
<dbReference type="PRINTS" id="PR00032">
    <property type="entry name" value="HTHARAC"/>
</dbReference>
<keyword evidence="3" id="KW-0804">Transcription</keyword>
<dbReference type="SMART" id="SM00342">
    <property type="entry name" value="HTH_ARAC"/>
    <property type="match status" value="1"/>
</dbReference>
<proteinExistence type="predicted"/>
<dbReference type="InterPro" id="IPR011051">
    <property type="entry name" value="RmlC_Cupin_sf"/>
</dbReference>
<dbReference type="GO" id="GO:0043565">
    <property type="term" value="F:sequence-specific DNA binding"/>
    <property type="evidence" value="ECO:0007669"/>
    <property type="project" value="InterPro"/>
</dbReference>
<feature type="domain" description="HTH araC/xylS-type" evidence="4">
    <location>
        <begin position="232"/>
        <end position="338"/>
    </location>
</feature>
<protein>
    <submittedName>
        <fullName evidence="5">Transcriptional regulator, AraC family</fullName>
    </submittedName>
</protein>
<dbReference type="EMBL" id="ANOH01000067">
    <property type="protein sequence ID" value="EMI57761.1"/>
    <property type="molecule type" value="Genomic_DNA"/>
</dbReference>
<gene>
    <name evidence="5" type="ORF">RSSM_00809</name>
</gene>
<dbReference type="RefSeq" id="WP_008674622.1">
    <property type="nucleotide sequence ID" value="NZ_ANOH01000067.1"/>
</dbReference>
<dbReference type="InterPro" id="IPR020449">
    <property type="entry name" value="Tscrpt_reg_AraC-type_HTH"/>
</dbReference>
<dbReference type="GO" id="GO:0003700">
    <property type="term" value="F:DNA-binding transcription factor activity"/>
    <property type="evidence" value="ECO:0007669"/>
    <property type="project" value="InterPro"/>
</dbReference>
<dbReference type="SUPFAM" id="SSF46689">
    <property type="entry name" value="Homeodomain-like"/>
    <property type="match status" value="1"/>
</dbReference>
<dbReference type="Pfam" id="PF07883">
    <property type="entry name" value="Cupin_2"/>
    <property type="match status" value="1"/>
</dbReference>
<dbReference type="OrthoDB" id="252470at2"/>
<dbReference type="PATRIC" id="fig|1263870.3.peg.879"/>
<dbReference type="PANTHER" id="PTHR43280">
    <property type="entry name" value="ARAC-FAMILY TRANSCRIPTIONAL REGULATOR"/>
    <property type="match status" value="1"/>
</dbReference>
<dbReference type="PANTHER" id="PTHR43280:SF11">
    <property type="entry name" value="RCS-SPECIFIC HTH-TYPE TRANSCRIPTIONAL ACTIVATOR RCLR"/>
    <property type="match status" value="1"/>
</dbReference>
<dbReference type="InterPro" id="IPR014710">
    <property type="entry name" value="RmlC-like_jellyroll"/>
</dbReference>
<organism evidence="5 6">
    <name type="scientific">Rhodopirellula sallentina SM41</name>
    <dbReference type="NCBI Taxonomy" id="1263870"/>
    <lineage>
        <taxon>Bacteria</taxon>
        <taxon>Pseudomonadati</taxon>
        <taxon>Planctomycetota</taxon>
        <taxon>Planctomycetia</taxon>
        <taxon>Pirellulales</taxon>
        <taxon>Pirellulaceae</taxon>
        <taxon>Rhodopirellula</taxon>
    </lineage>
</organism>
<evidence type="ECO:0000313" key="6">
    <source>
        <dbReference type="Proteomes" id="UP000011885"/>
    </source>
</evidence>
<dbReference type="Gene3D" id="2.60.120.10">
    <property type="entry name" value="Jelly Rolls"/>
    <property type="match status" value="1"/>
</dbReference>
<dbReference type="InterPro" id="IPR018060">
    <property type="entry name" value="HTH_AraC"/>
</dbReference>
<accession>M5UIV1</accession>
<reference evidence="5 6" key="1">
    <citation type="journal article" date="2013" name="Mar. Genomics">
        <title>Expression of sulfatases in Rhodopirellula baltica and the diversity of sulfatases in the genus Rhodopirellula.</title>
        <authorList>
            <person name="Wegner C.E."/>
            <person name="Richter-Heitmann T."/>
            <person name="Klindworth A."/>
            <person name="Klockow C."/>
            <person name="Richter M."/>
            <person name="Achstetter T."/>
            <person name="Glockner F.O."/>
            <person name="Harder J."/>
        </authorList>
    </citation>
    <scope>NUCLEOTIDE SEQUENCE [LARGE SCALE GENOMIC DNA]</scope>
    <source>
        <strain evidence="5 6">SM41</strain>
    </source>
</reference>
<sequence length="341" mass="39564">MSQRIPIYKYQDETYRADSCQPLLGAARDGDLTFDAVVHGHYPGKPLPGSAMPGLKTLGYWNAEKQQHWGLDWHQNEGLEICLLERGHLEFAVEDEVHQLQPNDLTITRPWQRHRLGSPSIGPGRLHWIIIDLGVRRPHQHWRWPPWIVLTRDDLDELTSLLRQNEQPVWSQANEVSQCFQRISRILGEQGHTTEVANVSWLKLLINEMLLLLLDLLRSRDVKKDASLADTQRTVELFLDDLRNDHHHLAEEWTLKMMAESCGLGVTRFTEYCRRLTNTTPMQHLNRLRLEAAAKLLLQHSDLSNAQVARACGFSSPQYFATVFRRHYGYSPQKHRLENKD</sequence>
<keyword evidence="6" id="KW-1185">Reference proteome</keyword>
<evidence type="ECO:0000256" key="1">
    <source>
        <dbReference type="ARBA" id="ARBA00023015"/>
    </source>
</evidence>
<keyword evidence="2" id="KW-0238">DNA-binding</keyword>
<comment type="caution">
    <text evidence="5">The sequence shown here is derived from an EMBL/GenBank/DDBJ whole genome shotgun (WGS) entry which is preliminary data.</text>
</comment>
<dbReference type="AlphaFoldDB" id="M5UIV1"/>
<evidence type="ECO:0000256" key="2">
    <source>
        <dbReference type="ARBA" id="ARBA00023125"/>
    </source>
</evidence>
<dbReference type="PROSITE" id="PS01124">
    <property type="entry name" value="HTH_ARAC_FAMILY_2"/>
    <property type="match status" value="1"/>
</dbReference>